<dbReference type="GeneID" id="103521342"/>
<reference evidence="3 4" key="1">
    <citation type="submission" date="2025-04" db="UniProtKB">
        <authorList>
            <consortium name="RefSeq"/>
        </authorList>
    </citation>
    <scope>IDENTIFICATION</scope>
</reference>
<dbReference type="GeneID" id="103521343"/>
<dbReference type="KEGG" id="dci:103521343"/>
<accession>A0A1S3DMQ4</accession>
<evidence type="ECO:0000313" key="4">
    <source>
        <dbReference type="RefSeq" id="XP_008484674.1"/>
    </source>
</evidence>
<evidence type="ECO:0000256" key="1">
    <source>
        <dbReference type="SAM" id="MobiDB-lite"/>
    </source>
</evidence>
<feature type="region of interest" description="Disordered" evidence="1">
    <location>
        <begin position="123"/>
        <end position="142"/>
    </location>
</feature>
<evidence type="ECO:0000313" key="3">
    <source>
        <dbReference type="RefSeq" id="XP_008484673.1"/>
    </source>
</evidence>
<sequence length="142" mass="16045">MFKRRKPLHQISDRHRRRIVNMYVNNVPGCNINPTVAPLAVDELALIGGKDVHNITFRLMPQIMTDEVSVQYSYLGGKGKRVFSQLKILTVIQAAVRRSKGTATDDEIAAPIKKWLVKGKERIQRKNKGEVSEPAISNPFHS</sequence>
<dbReference type="PANTHER" id="PTHR34153">
    <property type="entry name" value="SI:CH211-262H13.3-RELATED-RELATED"/>
    <property type="match status" value="1"/>
</dbReference>
<dbReference type="PaxDb" id="121845-A0A1S3DMQ4"/>
<keyword evidence="2" id="KW-1185">Reference proteome</keyword>
<protein>
    <submittedName>
        <fullName evidence="3">Uncharacterized protein LOC103521342</fullName>
    </submittedName>
    <submittedName>
        <fullName evidence="4">Uncharacterized protein LOC103521343</fullName>
    </submittedName>
</protein>
<dbReference type="Proteomes" id="UP000079169">
    <property type="component" value="Unplaced"/>
</dbReference>
<name>A0A1S3DMQ4_DIACI</name>
<gene>
    <name evidence="4" type="primary">LOC103521343</name>
    <name evidence="3" type="synonym">LOC103521342</name>
</gene>
<dbReference type="KEGG" id="dci:103521342"/>
<evidence type="ECO:0000313" key="2">
    <source>
        <dbReference type="Proteomes" id="UP000079169"/>
    </source>
</evidence>
<dbReference type="RefSeq" id="XP_008484674.1">
    <property type="nucleotide sequence ID" value="XM_008486452.3"/>
</dbReference>
<dbReference type="AlphaFoldDB" id="A0A1S3DMQ4"/>
<dbReference type="RefSeq" id="XP_008484673.1">
    <property type="nucleotide sequence ID" value="XM_008486451.3"/>
</dbReference>
<proteinExistence type="predicted"/>
<dbReference type="PANTHER" id="PTHR34153:SF2">
    <property type="entry name" value="SI:CH211-262H13.3-RELATED"/>
    <property type="match status" value="1"/>
</dbReference>
<organism evidence="2 4">
    <name type="scientific">Diaphorina citri</name>
    <name type="common">Asian citrus psyllid</name>
    <dbReference type="NCBI Taxonomy" id="121845"/>
    <lineage>
        <taxon>Eukaryota</taxon>
        <taxon>Metazoa</taxon>
        <taxon>Ecdysozoa</taxon>
        <taxon>Arthropoda</taxon>
        <taxon>Hexapoda</taxon>
        <taxon>Insecta</taxon>
        <taxon>Pterygota</taxon>
        <taxon>Neoptera</taxon>
        <taxon>Paraneoptera</taxon>
        <taxon>Hemiptera</taxon>
        <taxon>Sternorrhyncha</taxon>
        <taxon>Psylloidea</taxon>
        <taxon>Psyllidae</taxon>
        <taxon>Diaphorininae</taxon>
        <taxon>Diaphorina</taxon>
    </lineage>
</organism>
<dbReference type="OrthoDB" id="6630778at2759"/>